<dbReference type="PANTHER" id="PTHR34075:SF4">
    <property type="entry name" value="DUF35 DOMAIN-CONTAINING PROTEIN"/>
    <property type="match status" value="1"/>
</dbReference>
<reference evidence="3" key="1">
    <citation type="submission" date="2016-10" db="EMBL/GenBank/DDBJ databases">
        <authorList>
            <person name="de Groot N.N."/>
        </authorList>
    </citation>
    <scope>NUCLEOTIDE SEQUENCE [LARGE SCALE GENOMIC DNA]</scope>
    <source>
        <strain evidence="3">CGMCC 1.10697</strain>
    </source>
</reference>
<sequence length="157" mass="16910">MSDALTSHVVIPGAWHLDFRHAAGPAASRFLTTVRDRGVLTASPCPSCGRIRVPPRDFCEECFVPTSDDWPDVGPRAVVEAATIGYTSFPGYPEPPYALVYARPEGADTAIGNLLQGIDLSDYHVALERMHIGAAVTAVFGDERSGLVTDFHWALAD</sequence>
<reference evidence="2 5" key="3">
    <citation type="submission" date="2017-12" db="EMBL/GenBank/DDBJ databases">
        <title>Pharmacopeia of the Arctic Ocean.</title>
        <authorList>
            <person name="Collins E."/>
            <person name="Ducluzeau A.-L."/>
        </authorList>
    </citation>
    <scope>NUCLEOTIDE SEQUENCE [LARGE SCALE GENOMIC DNA]</scope>
    <source>
        <strain evidence="2 5">DSM 23325</strain>
    </source>
</reference>
<reference evidence="4" key="2">
    <citation type="submission" date="2016-10" db="EMBL/GenBank/DDBJ databases">
        <authorList>
            <person name="Varghese N."/>
            <person name="Submissions S."/>
        </authorList>
    </citation>
    <scope>NUCLEOTIDE SEQUENCE [LARGE SCALE GENOMIC DNA]</scope>
    <source>
        <strain evidence="4">CGMCC 1.10697</strain>
    </source>
</reference>
<dbReference type="InterPro" id="IPR052513">
    <property type="entry name" value="Thioester_dehydratase-like"/>
</dbReference>
<gene>
    <name evidence="2" type="ORF">CXG46_17570</name>
    <name evidence="3" type="ORF">SAMN05192575_101232</name>
</gene>
<evidence type="ECO:0000259" key="1">
    <source>
        <dbReference type="Pfam" id="PF12172"/>
    </source>
</evidence>
<dbReference type="OrthoDB" id="5124195at2"/>
<evidence type="ECO:0000313" key="4">
    <source>
        <dbReference type="Proteomes" id="UP000199113"/>
    </source>
</evidence>
<name>A0A1I0VI19_9ACTN</name>
<dbReference type="InterPro" id="IPR022002">
    <property type="entry name" value="ChsH2_Znr"/>
</dbReference>
<dbReference type="AlphaFoldDB" id="A0A1I0VI19"/>
<proteinExistence type="predicted"/>
<dbReference type="InterPro" id="IPR012340">
    <property type="entry name" value="NA-bd_OB-fold"/>
</dbReference>
<protein>
    <recommendedName>
        <fullName evidence="1">ChsH2 rubredoxin-like zinc ribbon domain-containing protein</fullName>
    </recommendedName>
</protein>
<dbReference type="Gene3D" id="6.10.30.10">
    <property type="match status" value="1"/>
</dbReference>
<dbReference type="EMBL" id="PJBV01000035">
    <property type="protein sequence ID" value="PKH37280.1"/>
    <property type="molecule type" value="Genomic_DNA"/>
</dbReference>
<keyword evidence="5" id="KW-1185">Reference proteome</keyword>
<dbReference type="Proteomes" id="UP000233565">
    <property type="component" value="Unassembled WGS sequence"/>
</dbReference>
<dbReference type="EMBL" id="FOKC01000001">
    <property type="protein sequence ID" value="SFA75971.1"/>
    <property type="molecule type" value="Genomic_DNA"/>
</dbReference>
<dbReference type="Pfam" id="PF12172">
    <property type="entry name" value="zf-ChsH2"/>
    <property type="match status" value="1"/>
</dbReference>
<dbReference type="STRING" id="748909.SAMN05192575_101232"/>
<accession>A0A1I0VI19</accession>
<dbReference type="Proteomes" id="UP000199113">
    <property type="component" value="Unassembled WGS sequence"/>
</dbReference>
<dbReference type="RefSeq" id="WP_091193215.1">
    <property type="nucleotide sequence ID" value="NZ_FOKC01000001.1"/>
</dbReference>
<dbReference type="PANTHER" id="PTHR34075">
    <property type="entry name" value="BLR3430 PROTEIN"/>
    <property type="match status" value="1"/>
</dbReference>
<dbReference type="SUPFAM" id="SSF50249">
    <property type="entry name" value="Nucleic acid-binding proteins"/>
    <property type="match status" value="1"/>
</dbReference>
<evidence type="ECO:0000313" key="5">
    <source>
        <dbReference type="Proteomes" id="UP000233565"/>
    </source>
</evidence>
<evidence type="ECO:0000313" key="2">
    <source>
        <dbReference type="EMBL" id="PKH37280.1"/>
    </source>
</evidence>
<feature type="domain" description="ChsH2 rubredoxin-like zinc ribbon" evidence="1">
    <location>
        <begin position="35"/>
        <end position="64"/>
    </location>
</feature>
<evidence type="ECO:0000313" key="3">
    <source>
        <dbReference type="EMBL" id="SFA75971.1"/>
    </source>
</evidence>
<organism evidence="3 4">
    <name type="scientific">Nocardioides alpinus</name>
    <dbReference type="NCBI Taxonomy" id="748909"/>
    <lineage>
        <taxon>Bacteria</taxon>
        <taxon>Bacillati</taxon>
        <taxon>Actinomycetota</taxon>
        <taxon>Actinomycetes</taxon>
        <taxon>Propionibacteriales</taxon>
        <taxon>Nocardioidaceae</taxon>
        <taxon>Nocardioides</taxon>
    </lineage>
</organism>